<dbReference type="GO" id="GO:0003824">
    <property type="term" value="F:catalytic activity"/>
    <property type="evidence" value="ECO:0007669"/>
    <property type="project" value="InterPro"/>
</dbReference>
<dbReference type="EMBL" id="SZQL01000008">
    <property type="protein sequence ID" value="TKK68338.1"/>
    <property type="molecule type" value="Genomic_DNA"/>
</dbReference>
<dbReference type="InterPro" id="IPR009645">
    <property type="entry name" value="GguC"/>
</dbReference>
<protein>
    <submittedName>
        <fullName evidence="1">GguC protein</fullName>
    </submittedName>
</protein>
<dbReference type="Gene3D" id="3.90.850.10">
    <property type="entry name" value="Fumarylacetoacetase-like, C-terminal domain"/>
    <property type="match status" value="1"/>
</dbReference>
<gene>
    <name evidence="1" type="ORF">FC093_11955</name>
</gene>
<keyword evidence="2" id="KW-1185">Reference proteome</keyword>
<organism evidence="1 2">
    <name type="scientific">Ilyomonas limi</name>
    <dbReference type="NCBI Taxonomy" id="2575867"/>
    <lineage>
        <taxon>Bacteria</taxon>
        <taxon>Pseudomonadati</taxon>
        <taxon>Bacteroidota</taxon>
        <taxon>Chitinophagia</taxon>
        <taxon>Chitinophagales</taxon>
        <taxon>Chitinophagaceae</taxon>
        <taxon>Ilyomonas</taxon>
    </lineage>
</organism>
<dbReference type="NCBIfam" id="NF040903">
    <property type="entry name" value="GguC"/>
    <property type="match status" value="1"/>
</dbReference>
<dbReference type="Proteomes" id="UP000305848">
    <property type="component" value="Unassembled WGS sequence"/>
</dbReference>
<comment type="caution">
    <text evidence="1">The sequence shown here is derived from an EMBL/GenBank/DDBJ whole genome shotgun (WGS) entry which is preliminary data.</text>
</comment>
<dbReference type="InterPro" id="IPR036663">
    <property type="entry name" value="Fumarylacetoacetase_C_sf"/>
</dbReference>
<dbReference type="AlphaFoldDB" id="A0A4U3L088"/>
<dbReference type="RefSeq" id="WP_137262018.1">
    <property type="nucleotide sequence ID" value="NZ_SZQL01000008.1"/>
</dbReference>
<dbReference type="OrthoDB" id="108649at2"/>
<reference evidence="1 2" key="1">
    <citation type="submission" date="2019-05" db="EMBL/GenBank/DDBJ databases">
        <title>Panacibacter sp. strain 17mud1-8 Genome sequencing and assembly.</title>
        <authorList>
            <person name="Chhetri G."/>
        </authorList>
    </citation>
    <scope>NUCLEOTIDE SEQUENCE [LARGE SCALE GENOMIC DNA]</scope>
    <source>
        <strain evidence="1 2">17mud1-8</strain>
    </source>
</reference>
<accession>A0A4U3L088</accession>
<dbReference type="SUPFAM" id="SSF56529">
    <property type="entry name" value="FAH"/>
    <property type="match status" value="1"/>
</dbReference>
<sequence>MKESIRLVQIKHPEKGRRVAMVKEPSLILLNNTDSVYALAFDALNTQAKMEALIASRLSDEVLDYDAVYNGESEWRWLPSFDYPQNPAACIVSGTGLTHKNSALNRQMMHQAQEAKLTDSMQMYQWGLDGGHPEGGTVGVQPEWFYKGTGNILRGHGDNLEIPHFGNDGGEEPEVAGIYIVDRNGKPWRIGLTTGNEFSDHVMEKKNYLYLAPSKLRSCAIGPELVLTADFEDVKGTVSITRRGNVIWSKEIQTGEKNMAHSLPNLEHHHFKYPGHRIPMQAHIHFFGADAFSFGDKIQLQEGDIMNVEWRGLGRTLKNPLTFSKEEERIVSVASIL</sequence>
<evidence type="ECO:0000313" key="1">
    <source>
        <dbReference type="EMBL" id="TKK68338.1"/>
    </source>
</evidence>
<evidence type="ECO:0000313" key="2">
    <source>
        <dbReference type="Proteomes" id="UP000305848"/>
    </source>
</evidence>
<proteinExistence type="predicted"/>
<name>A0A4U3L088_9BACT</name>